<dbReference type="PANTHER" id="PTHR42770">
    <property type="entry name" value="AMINO ACID TRANSPORTER-RELATED"/>
    <property type="match status" value="1"/>
</dbReference>
<keyword evidence="9" id="KW-1185">Reference proteome</keyword>
<dbReference type="GO" id="GO:0016020">
    <property type="term" value="C:membrane"/>
    <property type="evidence" value="ECO:0007669"/>
    <property type="project" value="UniProtKB-SubCell"/>
</dbReference>
<feature type="transmembrane region" description="Helical" evidence="6">
    <location>
        <begin position="418"/>
        <end position="437"/>
    </location>
</feature>
<dbReference type="EMBL" id="AP018553">
    <property type="protein sequence ID" value="BBD72313.1"/>
    <property type="molecule type" value="Genomic_DNA"/>
</dbReference>
<evidence type="ECO:0000256" key="1">
    <source>
        <dbReference type="ARBA" id="ARBA00004651"/>
    </source>
</evidence>
<feature type="transmembrane region" description="Helical" evidence="6">
    <location>
        <begin position="122"/>
        <end position="142"/>
    </location>
</feature>
<evidence type="ECO:0000256" key="2">
    <source>
        <dbReference type="ARBA" id="ARBA00022475"/>
    </source>
</evidence>
<feature type="transmembrane region" description="Helical" evidence="6">
    <location>
        <begin position="199"/>
        <end position="220"/>
    </location>
</feature>
<reference evidence="7" key="3">
    <citation type="journal article" date="2019" name="BMC Res. Notes">
        <title>Complete genome sequence of the Sulfodiicoccus acidiphilus strain HS-1T, the first crenarchaeon that lacks polB3, isolated from an acidic hot spring in Ohwaku-dani, Hakone, Japan.</title>
        <authorList>
            <person name="Sakai H.D."/>
            <person name="Kurosawa N."/>
        </authorList>
    </citation>
    <scope>NUCLEOTIDE SEQUENCE</scope>
    <source>
        <strain evidence="7">HS-1</strain>
    </source>
</reference>
<comment type="subcellular location">
    <subcellularLocation>
        <location evidence="1">Cell membrane</location>
        <topology evidence="1">Multi-pass membrane protein</topology>
    </subcellularLocation>
</comment>
<feature type="transmembrane region" description="Helical" evidence="6">
    <location>
        <begin position="45"/>
        <end position="64"/>
    </location>
</feature>
<protein>
    <submittedName>
        <fullName evidence="7">Amino acid permease</fullName>
    </submittedName>
</protein>
<dbReference type="RefSeq" id="WP_229768107.1">
    <property type="nucleotide sequence ID" value="NZ_AP018553.1"/>
</dbReference>
<dbReference type="Pfam" id="PF13520">
    <property type="entry name" value="AA_permease_2"/>
    <property type="match status" value="1"/>
</dbReference>
<proteinExistence type="predicted"/>
<reference evidence="8" key="4">
    <citation type="submission" date="2020-09" db="EMBL/GenBank/DDBJ databases">
        <authorList>
            <person name="Sun Q."/>
            <person name="Ohkuma M."/>
        </authorList>
    </citation>
    <scope>NUCLEOTIDE SEQUENCE</scope>
    <source>
        <strain evidence="8">JCM 31740</strain>
    </source>
</reference>
<feature type="transmembrane region" description="Helical" evidence="6">
    <location>
        <begin position="154"/>
        <end position="179"/>
    </location>
</feature>
<reference evidence="9" key="2">
    <citation type="submission" date="2018-04" db="EMBL/GenBank/DDBJ databases">
        <title>Complete genome sequence of Sulfodiicoccus acidiphilus strain HS-1.</title>
        <authorList>
            <person name="Sakai H.D."/>
            <person name="Kurosawa N."/>
        </authorList>
    </citation>
    <scope>NUCLEOTIDE SEQUENCE [LARGE SCALE GENOMIC DNA]</scope>
    <source>
        <strain evidence="9">HS-1</strain>
    </source>
</reference>
<feature type="transmembrane region" description="Helical" evidence="6">
    <location>
        <begin position="356"/>
        <end position="374"/>
    </location>
</feature>
<keyword evidence="2" id="KW-1003">Cell membrane</keyword>
<sequence>MAMERLSRGVLGLKESYAQAMAVTAPLGSVVSTTSAAVEYAGGSVVIATVLALIASAMWIYTLTRYSDKVASAGGFYSFSSVAWGVKEVSFFEAVTELFAYVLLNAVNVLTVVVIVRVVGSLVGFIVPQWLLWVAALAAVAYPSLISLTNIRKLLGYVVTISATAEVVLLFSLFGVAVFTGGLQLSRLFDAHVSTQGLATAFILSVVSISGAGTATYLGEESRSPTSTVSKGMWLALALGGTAMFLGTYALVALWGPSLGGLSSAQQPLLIEAEKIGPVAFTLVTALAINSLLASNVGTTVASSRILFNLARENSAISVFRKLSKSSEPVIATLTVGIITAAIGVITALYEGFQQAFLDISVISSLFWIVGRIVDGVGVPVFLSRISSLTVGGVTIPLLVTGLNMWGLFTTFTSFDVVQWALMSMLIGSVLLWYVGWGRTGEAGSLLVDAEGNLVRREELVERLRRSSLKT</sequence>
<dbReference type="KEGG" id="sacd:HS1genome_0702"/>
<feature type="transmembrane region" description="Helical" evidence="6">
    <location>
        <begin position="329"/>
        <end position="350"/>
    </location>
</feature>
<dbReference type="EMBL" id="BMQS01000004">
    <property type="protein sequence ID" value="GGT90337.1"/>
    <property type="molecule type" value="Genomic_DNA"/>
</dbReference>
<reference evidence="8" key="1">
    <citation type="journal article" date="2014" name="Int. J. Syst. Evol. Microbiol.">
        <title>Complete genome sequence of Corynebacterium casei LMG S-19264T (=DSM 44701T), isolated from a smear-ripened cheese.</title>
        <authorList>
            <consortium name="US DOE Joint Genome Institute (JGI-PGF)"/>
            <person name="Walter F."/>
            <person name="Albersmeier A."/>
            <person name="Kalinowski J."/>
            <person name="Ruckert C."/>
        </authorList>
    </citation>
    <scope>NUCLEOTIDE SEQUENCE</scope>
    <source>
        <strain evidence="8">JCM 31740</strain>
    </source>
</reference>
<keyword evidence="3 6" id="KW-0812">Transmembrane</keyword>
<accession>A0A348B2B1</accession>
<evidence type="ECO:0000313" key="9">
    <source>
        <dbReference type="Proteomes" id="UP000276741"/>
    </source>
</evidence>
<dbReference type="PIRSF" id="PIRSF006060">
    <property type="entry name" value="AA_transporter"/>
    <property type="match status" value="1"/>
</dbReference>
<dbReference type="AlphaFoldDB" id="A0A348B2B1"/>
<keyword evidence="4 6" id="KW-1133">Transmembrane helix</keyword>
<gene>
    <name evidence="8" type="ORF">GCM10007116_05180</name>
    <name evidence="7" type="ORF">HS1genome_0702</name>
</gene>
<dbReference type="GeneID" id="38666205"/>
<feature type="transmembrane region" description="Helical" evidence="6">
    <location>
        <begin position="386"/>
        <end position="406"/>
    </location>
</feature>
<feature type="transmembrane region" description="Helical" evidence="6">
    <location>
        <begin position="276"/>
        <end position="308"/>
    </location>
</feature>
<name>A0A348B2B1_9CREN</name>
<feature type="transmembrane region" description="Helical" evidence="6">
    <location>
        <begin position="98"/>
        <end position="116"/>
    </location>
</feature>
<dbReference type="GO" id="GO:0055085">
    <property type="term" value="P:transmembrane transport"/>
    <property type="evidence" value="ECO:0007669"/>
    <property type="project" value="InterPro"/>
</dbReference>
<dbReference type="Gene3D" id="1.20.1740.10">
    <property type="entry name" value="Amino acid/polyamine transporter I"/>
    <property type="match status" value="1"/>
</dbReference>
<feature type="transmembrane region" description="Helical" evidence="6">
    <location>
        <begin position="70"/>
        <end position="86"/>
    </location>
</feature>
<evidence type="ECO:0000313" key="8">
    <source>
        <dbReference type="EMBL" id="GGT90337.1"/>
    </source>
</evidence>
<dbReference type="PANTHER" id="PTHR42770:SF11">
    <property type="entry name" value="INNER MEMBRANE TRANSPORT PROTEIN YBAT"/>
    <property type="match status" value="1"/>
</dbReference>
<feature type="transmembrane region" description="Helical" evidence="6">
    <location>
        <begin position="232"/>
        <end position="256"/>
    </location>
</feature>
<organism evidence="7 9">
    <name type="scientific">Sulfodiicoccus acidiphilus</name>
    <dbReference type="NCBI Taxonomy" id="1670455"/>
    <lineage>
        <taxon>Archaea</taxon>
        <taxon>Thermoproteota</taxon>
        <taxon>Thermoprotei</taxon>
        <taxon>Sulfolobales</taxon>
        <taxon>Sulfolobaceae</taxon>
        <taxon>Sulfodiicoccus</taxon>
    </lineage>
</organism>
<dbReference type="Proteomes" id="UP000276741">
    <property type="component" value="Chromosome"/>
</dbReference>
<dbReference type="InterPro" id="IPR050367">
    <property type="entry name" value="APC_superfamily"/>
</dbReference>
<keyword evidence="5 6" id="KW-0472">Membrane</keyword>
<evidence type="ECO:0000256" key="3">
    <source>
        <dbReference type="ARBA" id="ARBA00022692"/>
    </source>
</evidence>
<evidence type="ECO:0000256" key="5">
    <source>
        <dbReference type="ARBA" id="ARBA00023136"/>
    </source>
</evidence>
<dbReference type="Proteomes" id="UP000616143">
    <property type="component" value="Unassembled WGS sequence"/>
</dbReference>
<dbReference type="InterPro" id="IPR002293">
    <property type="entry name" value="AA/rel_permease1"/>
</dbReference>
<evidence type="ECO:0000313" key="7">
    <source>
        <dbReference type="EMBL" id="BBD72313.1"/>
    </source>
</evidence>
<evidence type="ECO:0000256" key="4">
    <source>
        <dbReference type="ARBA" id="ARBA00022989"/>
    </source>
</evidence>
<evidence type="ECO:0000256" key="6">
    <source>
        <dbReference type="SAM" id="Phobius"/>
    </source>
</evidence>